<evidence type="ECO:0000256" key="2">
    <source>
        <dbReference type="ARBA" id="ARBA00022448"/>
    </source>
</evidence>
<keyword evidence="4 7" id="KW-0812">Transmembrane</keyword>
<evidence type="ECO:0000259" key="8">
    <source>
        <dbReference type="PROSITE" id="PS50928"/>
    </source>
</evidence>
<feature type="transmembrane region" description="Helical" evidence="7">
    <location>
        <begin position="70"/>
        <end position="92"/>
    </location>
</feature>
<sequence length="262" mass="27916">MSAAAVPRLRVNWLGLALPAGLLLALELWLRLSNITTESLAPPSEVFVTLLENLANGRLPAATLKTLTGAFGGLLMGGIPGLLLGIAFALVPALDRAMEVTIEALRPIPSVALLPVALMVFGFGYGMEFAIVGKSCFFMMLILTRAAVRGVEPRLREVSRVLRLSKPAMVWKIILPAILPRLFVAFRLGASLALVVSVTIEIAVNPQGLGYEIMTAREALRPDLMLACFIWIGLVGLGLNAGLLLAQRKLFGRAALAGEGVK</sequence>
<reference evidence="9 10" key="1">
    <citation type="submission" date="2018-11" db="EMBL/GenBank/DDBJ databases">
        <title>Gemmobacter sp. nov., YIM 102744-1 draft genome.</title>
        <authorList>
            <person name="Li G."/>
            <person name="Jiang Y."/>
        </authorList>
    </citation>
    <scope>NUCLEOTIDE SEQUENCE [LARGE SCALE GENOMIC DNA]</scope>
    <source>
        <strain evidence="9 10">YIM 102744-1</strain>
    </source>
</reference>
<gene>
    <name evidence="9" type="ORF">EG244_13970</name>
</gene>
<comment type="subcellular location">
    <subcellularLocation>
        <location evidence="1 7">Cell membrane</location>
        <topology evidence="1 7">Multi-pass membrane protein</topology>
    </subcellularLocation>
</comment>
<dbReference type="RefSeq" id="WP_124965607.1">
    <property type="nucleotide sequence ID" value="NZ_RRAZ01000021.1"/>
</dbReference>
<dbReference type="InterPro" id="IPR035906">
    <property type="entry name" value="MetI-like_sf"/>
</dbReference>
<keyword evidence="6 7" id="KW-0472">Membrane</keyword>
<evidence type="ECO:0000313" key="10">
    <source>
        <dbReference type="Proteomes" id="UP000282125"/>
    </source>
</evidence>
<name>A0A3P3DES1_9RHOB</name>
<evidence type="ECO:0000256" key="5">
    <source>
        <dbReference type="ARBA" id="ARBA00022989"/>
    </source>
</evidence>
<dbReference type="Pfam" id="PF00528">
    <property type="entry name" value="BPD_transp_1"/>
    <property type="match status" value="1"/>
</dbReference>
<dbReference type="PROSITE" id="PS50928">
    <property type="entry name" value="ABC_TM1"/>
    <property type="match status" value="1"/>
</dbReference>
<dbReference type="EMBL" id="RRAZ01000021">
    <property type="protein sequence ID" value="RRH72777.1"/>
    <property type="molecule type" value="Genomic_DNA"/>
</dbReference>
<dbReference type="GO" id="GO:0010438">
    <property type="term" value="P:cellular response to sulfur starvation"/>
    <property type="evidence" value="ECO:0007669"/>
    <property type="project" value="TreeGrafter"/>
</dbReference>
<dbReference type="InterPro" id="IPR000515">
    <property type="entry name" value="MetI-like"/>
</dbReference>
<dbReference type="GO" id="GO:0055085">
    <property type="term" value="P:transmembrane transport"/>
    <property type="evidence" value="ECO:0007669"/>
    <property type="project" value="InterPro"/>
</dbReference>
<proteinExistence type="inferred from homology"/>
<keyword evidence="2 7" id="KW-0813">Transport</keyword>
<evidence type="ECO:0000256" key="3">
    <source>
        <dbReference type="ARBA" id="ARBA00022475"/>
    </source>
</evidence>
<feature type="domain" description="ABC transmembrane type-1" evidence="8">
    <location>
        <begin position="63"/>
        <end position="243"/>
    </location>
</feature>
<evidence type="ECO:0000256" key="1">
    <source>
        <dbReference type="ARBA" id="ARBA00004651"/>
    </source>
</evidence>
<dbReference type="CDD" id="cd06261">
    <property type="entry name" value="TM_PBP2"/>
    <property type="match status" value="1"/>
</dbReference>
<feature type="transmembrane region" description="Helical" evidence="7">
    <location>
        <begin position="224"/>
        <end position="246"/>
    </location>
</feature>
<keyword evidence="3" id="KW-1003">Cell membrane</keyword>
<evidence type="ECO:0000256" key="4">
    <source>
        <dbReference type="ARBA" id="ARBA00022692"/>
    </source>
</evidence>
<accession>A0A3P3DES1</accession>
<dbReference type="SUPFAM" id="SSF161098">
    <property type="entry name" value="MetI-like"/>
    <property type="match status" value="1"/>
</dbReference>
<dbReference type="AlphaFoldDB" id="A0A3P3DES1"/>
<feature type="transmembrane region" description="Helical" evidence="7">
    <location>
        <begin position="104"/>
        <end position="123"/>
    </location>
</feature>
<keyword evidence="5 7" id="KW-1133">Transmembrane helix</keyword>
<dbReference type="PANTHER" id="PTHR30151">
    <property type="entry name" value="ALKANE SULFONATE ABC TRANSPORTER-RELATED, MEMBRANE SUBUNIT"/>
    <property type="match status" value="1"/>
</dbReference>
<evidence type="ECO:0000256" key="6">
    <source>
        <dbReference type="ARBA" id="ARBA00023136"/>
    </source>
</evidence>
<comment type="caution">
    <text evidence="9">The sequence shown here is derived from an EMBL/GenBank/DDBJ whole genome shotgun (WGS) entry which is preliminary data.</text>
</comment>
<comment type="similarity">
    <text evidence="7">Belongs to the binding-protein-dependent transport system permease family.</text>
</comment>
<evidence type="ECO:0000313" key="9">
    <source>
        <dbReference type="EMBL" id="RRH72777.1"/>
    </source>
</evidence>
<dbReference type="GO" id="GO:0005886">
    <property type="term" value="C:plasma membrane"/>
    <property type="evidence" value="ECO:0007669"/>
    <property type="project" value="UniProtKB-SubCell"/>
</dbReference>
<dbReference type="PANTHER" id="PTHR30151:SF25">
    <property type="entry name" value="TAURINE TRANSPORT SYSTEM PERMEASE PROTEIN TAUC"/>
    <property type="match status" value="1"/>
</dbReference>
<dbReference type="Proteomes" id="UP000282125">
    <property type="component" value="Unassembled WGS sequence"/>
</dbReference>
<protein>
    <submittedName>
        <fullName evidence="9">ABC transporter permease subunit</fullName>
    </submittedName>
</protein>
<dbReference type="Gene3D" id="1.10.3720.10">
    <property type="entry name" value="MetI-like"/>
    <property type="match status" value="1"/>
</dbReference>
<organism evidence="9 10">
    <name type="scientific">Falsigemmobacter faecalis</name>
    <dbReference type="NCBI Taxonomy" id="2488730"/>
    <lineage>
        <taxon>Bacteria</taxon>
        <taxon>Pseudomonadati</taxon>
        <taxon>Pseudomonadota</taxon>
        <taxon>Alphaproteobacteria</taxon>
        <taxon>Rhodobacterales</taxon>
        <taxon>Paracoccaceae</taxon>
        <taxon>Falsigemmobacter</taxon>
    </lineage>
</organism>
<dbReference type="OrthoDB" id="7856646at2"/>
<evidence type="ECO:0000256" key="7">
    <source>
        <dbReference type="RuleBase" id="RU363032"/>
    </source>
</evidence>
<keyword evidence="10" id="KW-1185">Reference proteome</keyword>